<dbReference type="EMBL" id="JAKOGI010000390">
    <property type="protein sequence ID" value="KAJ8435746.1"/>
    <property type="molecule type" value="Genomic_DNA"/>
</dbReference>
<comment type="caution">
    <text evidence="2">The sequence shown here is derived from an EMBL/GenBank/DDBJ whole genome shotgun (WGS) entry which is preliminary data.</text>
</comment>
<evidence type="ECO:0000313" key="2">
    <source>
        <dbReference type="EMBL" id="KAJ8435746.1"/>
    </source>
</evidence>
<reference evidence="2" key="1">
    <citation type="submission" date="2022-04" db="EMBL/GenBank/DDBJ databases">
        <title>Carnegiea gigantea Genome sequencing and assembly v2.</title>
        <authorList>
            <person name="Copetti D."/>
            <person name="Sanderson M.J."/>
            <person name="Burquez A."/>
            <person name="Wojciechowski M.F."/>
        </authorList>
    </citation>
    <scope>NUCLEOTIDE SEQUENCE</scope>
    <source>
        <strain evidence="2">SGP5-SGP5p</strain>
        <tissue evidence="2">Aerial part</tissue>
    </source>
</reference>
<dbReference type="AlphaFoldDB" id="A0A9Q1K238"/>
<dbReference type="OrthoDB" id="1834945at2759"/>
<keyword evidence="3" id="KW-1185">Reference proteome</keyword>
<name>A0A9Q1K238_9CARY</name>
<evidence type="ECO:0000313" key="3">
    <source>
        <dbReference type="Proteomes" id="UP001153076"/>
    </source>
</evidence>
<proteinExistence type="predicted"/>
<protein>
    <submittedName>
        <fullName evidence="2">Uncharacterized protein</fullName>
    </submittedName>
</protein>
<feature type="region of interest" description="Disordered" evidence="1">
    <location>
        <begin position="90"/>
        <end position="121"/>
    </location>
</feature>
<gene>
    <name evidence="2" type="ORF">Cgig2_003168</name>
</gene>
<organism evidence="2 3">
    <name type="scientific">Carnegiea gigantea</name>
    <dbReference type="NCBI Taxonomy" id="171969"/>
    <lineage>
        <taxon>Eukaryota</taxon>
        <taxon>Viridiplantae</taxon>
        <taxon>Streptophyta</taxon>
        <taxon>Embryophyta</taxon>
        <taxon>Tracheophyta</taxon>
        <taxon>Spermatophyta</taxon>
        <taxon>Magnoliopsida</taxon>
        <taxon>eudicotyledons</taxon>
        <taxon>Gunneridae</taxon>
        <taxon>Pentapetalae</taxon>
        <taxon>Caryophyllales</taxon>
        <taxon>Cactineae</taxon>
        <taxon>Cactaceae</taxon>
        <taxon>Cactoideae</taxon>
        <taxon>Echinocereeae</taxon>
        <taxon>Carnegiea</taxon>
    </lineage>
</organism>
<evidence type="ECO:0000256" key="1">
    <source>
        <dbReference type="SAM" id="MobiDB-lite"/>
    </source>
</evidence>
<dbReference type="Proteomes" id="UP001153076">
    <property type="component" value="Unassembled WGS sequence"/>
</dbReference>
<feature type="region of interest" description="Disordered" evidence="1">
    <location>
        <begin position="1"/>
        <end position="64"/>
    </location>
</feature>
<feature type="compositionally biased region" description="Polar residues" evidence="1">
    <location>
        <begin position="1"/>
        <end position="12"/>
    </location>
</feature>
<sequence>MASNKPRNTSLPHPNRPKVPAGSFLKRSGSDESSIRRNLKRPSIEPWRSLSNLPDNVDEESEATPDAKTFRYKCVSNFYKLDLLFGKDRETRSNATGPKDRHRQWSREAASSSEDAPPILTNEESSCVLPSKVQVESKKSKNKVIEFVCEELRSLGSGMDAVAMVLEKGNLRNYSEGQLYDEITQVEGLSEISQMKVYQALSADPNSVRVFLACLVAYCELWLKVKFDNKFLE</sequence>
<accession>A0A9Q1K238</accession>